<organism evidence="2 3">
    <name type="scientific">Microbacterium azadirachtae</name>
    <dbReference type="NCBI Taxonomy" id="582680"/>
    <lineage>
        <taxon>Bacteria</taxon>
        <taxon>Bacillati</taxon>
        <taxon>Actinomycetota</taxon>
        <taxon>Actinomycetes</taxon>
        <taxon>Micrococcales</taxon>
        <taxon>Microbacteriaceae</taxon>
        <taxon>Microbacterium</taxon>
    </lineage>
</organism>
<comment type="caution">
    <text evidence="2">The sequence shown here is derived from an EMBL/GenBank/DDBJ whole genome shotgun (WGS) entry which is preliminary data.</text>
</comment>
<dbReference type="InterPro" id="IPR004360">
    <property type="entry name" value="Glyas_Fos-R_dOase_dom"/>
</dbReference>
<dbReference type="PANTHER" id="PTHR33990">
    <property type="entry name" value="PROTEIN YJDN-RELATED"/>
    <property type="match status" value="1"/>
</dbReference>
<dbReference type="Gene3D" id="3.10.180.10">
    <property type="entry name" value="2,3-Dihydroxybiphenyl 1,2-Dioxygenase, domain 1"/>
    <property type="match status" value="1"/>
</dbReference>
<dbReference type="Pfam" id="PF00903">
    <property type="entry name" value="Glyoxalase"/>
    <property type="match status" value="1"/>
</dbReference>
<proteinExistence type="predicted"/>
<reference evidence="2 3" key="1">
    <citation type="submission" date="2015-02" db="EMBL/GenBank/DDBJ databases">
        <title>Draft genome sequences of ten Microbacterium spp. with emphasis on heavy metal contaminated environments.</title>
        <authorList>
            <person name="Corretto E."/>
        </authorList>
    </citation>
    <scope>NUCLEOTIDE SEQUENCE [LARGE SCALE GENOMIC DNA]</scope>
    <source>
        <strain evidence="2 3">ARN176</strain>
    </source>
</reference>
<gene>
    <name evidence="2" type="ORF">RS86_01954</name>
</gene>
<protein>
    <recommendedName>
        <fullName evidence="1">Glyoxalase/fosfomycin resistance/dioxygenase domain-containing protein</fullName>
    </recommendedName>
</protein>
<dbReference type="RefSeq" id="WP_045272034.1">
    <property type="nucleotide sequence ID" value="NZ_JYIX01000034.1"/>
</dbReference>
<accession>A0A0F0LKU0</accession>
<keyword evidence="3" id="KW-1185">Reference proteome</keyword>
<dbReference type="STRING" id="582680.RS86_01954"/>
<dbReference type="EMBL" id="JYIX01000034">
    <property type="protein sequence ID" value="KJL33294.1"/>
    <property type="molecule type" value="Genomic_DNA"/>
</dbReference>
<dbReference type="SUPFAM" id="SSF54593">
    <property type="entry name" value="Glyoxalase/Bleomycin resistance protein/Dihydroxybiphenyl dioxygenase"/>
    <property type="match status" value="1"/>
</dbReference>
<dbReference type="PANTHER" id="PTHR33990:SF1">
    <property type="entry name" value="PROTEIN YJDN"/>
    <property type="match status" value="1"/>
</dbReference>
<dbReference type="Proteomes" id="UP000033740">
    <property type="component" value="Unassembled WGS sequence"/>
</dbReference>
<sequence length="132" mass="14189">MTGLVPYILFPGTAVDALPFYQAIFGGEVAMHTYAEFGRADGPGDAIAHGMLIRGPVELAAADAGPDEDAVHMNGMFFSLLGTADPETLTRWFAQLGDGGRVIDPLQERPWGAHDGTLVDRFGVHWLIGYED</sequence>
<dbReference type="PATRIC" id="fig|582680.6.peg.2021"/>
<evidence type="ECO:0000313" key="3">
    <source>
        <dbReference type="Proteomes" id="UP000033740"/>
    </source>
</evidence>
<evidence type="ECO:0000259" key="1">
    <source>
        <dbReference type="Pfam" id="PF00903"/>
    </source>
</evidence>
<dbReference type="CDD" id="cd06588">
    <property type="entry name" value="PhnB_like"/>
    <property type="match status" value="1"/>
</dbReference>
<dbReference type="InterPro" id="IPR028973">
    <property type="entry name" value="PhnB-like"/>
</dbReference>
<name>A0A0F0LKU0_9MICO</name>
<evidence type="ECO:0000313" key="2">
    <source>
        <dbReference type="EMBL" id="KJL33294.1"/>
    </source>
</evidence>
<dbReference type="AlphaFoldDB" id="A0A0F0LKU0"/>
<feature type="domain" description="Glyoxalase/fosfomycin resistance/dioxygenase" evidence="1">
    <location>
        <begin position="9"/>
        <end position="126"/>
    </location>
</feature>
<dbReference type="InterPro" id="IPR029068">
    <property type="entry name" value="Glyas_Bleomycin-R_OHBP_Dase"/>
</dbReference>